<dbReference type="EMBL" id="ABIA03000002">
    <property type="protein sequence ID" value="KGB27099.1"/>
    <property type="molecule type" value="Genomic_DNA"/>
</dbReference>
<evidence type="ECO:0000313" key="2">
    <source>
        <dbReference type="Proteomes" id="UP000004291"/>
    </source>
</evidence>
<sequence>MLQCFAGLLPCLRCNRFSGAANVDFTRLDEDSPGDIGRPACSVWHVAVSGSQGPGTIWSKM</sequence>
<dbReference type="HOGENOM" id="CLU_2916272_0_0_5"/>
<comment type="caution">
    <text evidence="1">The sequence shown here is derived from an EMBL/GenBank/DDBJ whole genome shotgun (WGS) entry which is preliminary data.</text>
</comment>
<name>A0A094Z2B6_HOEPD</name>
<dbReference type="AlphaFoldDB" id="A0A094Z2B6"/>
<evidence type="ECO:0000313" key="1">
    <source>
        <dbReference type="EMBL" id="KGB27099.1"/>
    </source>
</evidence>
<reference evidence="1 2" key="1">
    <citation type="submission" date="2007-10" db="EMBL/GenBank/DDBJ databases">
        <authorList>
            <person name="Wagner-Dobler I."/>
            <person name="Ferriera S."/>
            <person name="Johnson J."/>
            <person name="Kravitz S."/>
            <person name="Beeson K."/>
            <person name="Sutton G."/>
            <person name="Rogers Y.-H."/>
            <person name="Friedman R."/>
            <person name="Frazier M."/>
            <person name="Venter J.C."/>
        </authorList>
    </citation>
    <scope>NUCLEOTIDE SEQUENCE [LARGE SCALE GENOMIC DNA]</scope>
    <source>
        <strain evidence="1 2">DFL-43</strain>
    </source>
</reference>
<keyword evidence="2" id="KW-1185">Reference proteome</keyword>
<reference evidence="1 2" key="2">
    <citation type="submission" date="2012-06" db="EMBL/GenBank/DDBJ databases">
        <authorList>
            <person name="Fiebig A."/>
        </authorList>
    </citation>
    <scope>NUCLEOTIDE SEQUENCE [LARGE SCALE GENOMIC DNA]</scope>
    <source>
        <strain evidence="1 2">DFL-43</strain>
    </source>
</reference>
<accession>A0A094Z2B6</accession>
<organism evidence="1 2">
    <name type="scientific">Hoeflea phototrophica (strain DSM 17068 / NCIMB 14078 / DFL-43)</name>
    <dbReference type="NCBI Taxonomy" id="411684"/>
    <lineage>
        <taxon>Bacteria</taxon>
        <taxon>Pseudomonadati</taxon>
        <taxon>Pseudomonadota</taxon>
        <taxon>Alphaproteobacteria</taxon>
        <taxon>Hyphomicrobiales</taxon>
        <taxon>Rhizobiaceae</taxon>
        <taxon>Hoeflea</taxon>
    </lineage>
</organism>
<dbReference type="Proteomes" id="UP000004291">
    <property type="component" value="Chromosome"/>
</dbReference>
<protein>
    <submittedName>
        <fullName evidence="1">Uncharacterized protein</fullName>
    </submittedName>
</protein>
<gene>
    <name evidence="1" type="ORF">HPDFL43_00014670</name>
</gene>
<proteinExistence type="predicted"/>
<dbReference type="STRING" id="411684.HPDFL43_00014670"/>